<reference evidence="2" key="1">
    <citation type="submission" date="2015-04" db="UniProtKB">
        <authorList>
            <consortium name="EnsemblPlants"/>
        </authorList>
    </citation>
    <scope>IDENTIFICATION</scope>
    <source>
        <strain evidence="2">SL10</strain>
    </source>
</reference>
<accession>A0A0E0IRS9</accession>
<feature type="region of interest" description="Disordered" evidence="1">
    <location>
        <begin position="46"/>
        <end position="103"/>
    </location>
</feature>
<dbReference type="AlphaFoldDB" id="A0A0E0IRS9"/>
<proteinExistence type="predicted"/>
<evidence type="ECO:0000256" key="1">
    <source>
        <dbReference type="SAM" id="MobiDB-lite"/>
    </source>
</evidence>
<dbReference type="HOGENOM" id="CLU_2268107_0_0_1"/>
<reference evidence="2" key="2">
    <citation type="submission" date="2018-04" db="EMBL/GenBank/DDBJ databases">
        <title>OnivRS2 (Oryza nivara Reference Sequence Version 2).</title>
        <authorList>
            <person name="Zhang J."/>
            <person name="Kudrna D."/>
            <person name="Lee S."/>
            <person name="Talag J."/>
            <person name="Rajasekar S."/>
            <person name="Welchert J."/>
            <person name="Hsing Y.-I."/>
            <person name="Wing R.A."/>
        </authorList>
    </citation>
    <scope>NUCLEOTIDE SEQUENCE [LARGE SCALE GENOMIC DNA]</scope>
</reference>
<evidence type="ECO:0000313" key="2">
    <source>
        <dbReference type="EnsemblPlants" id="ONIVA10G08550.1"/>
    </source>
</evidence>
<organism evidence="2">
    <name type="scientific">Oryza nivara</name>
    <name type="common">Indian wild rice</name>
    <name type="synonym">Oryza sativa f. spontanea</name>
    <dbReference type="NCBI Taxonomy" id="4536"/>
    <lineage>
        <taxon>Eukaryota</taxon>
        <taxon>Viridiplantae</taxon>
        <taxon>Streptophyta</taxon>
        <taxon>Embryophyta</taxon>
        <taxon>Tracheophyta</taxon>
        <taxon>Spermatophyta</taxon>
        <taxon>Magnoliopsida</taxon>
        <taxon>Liliopsida</taxon>
        <taxon>Poales</taxon>
        <taxon>Poaceae</taxon>
        <taxon>BOP clade</taxon>
        <taxon>Oryzoideae</taxon>
        <taxon>Oryzeae</taxon>
        <taxon>Oryzinae</taxon>
        <taxon>Oryza</taxon>
    </lineage>
</organism>
<sequence length="103" mass="10174">MVRRCASSPLRAVGCLPRRPGLGGCSASVAGQPGCRRGGQVWCGSRTTGAPASGADLERQRHRRLDGSAKGAGGGGLSSSLPVGIHPVPGSPSAKTGEVAGGW</sequence>
<protein>
    <submittedName>
        <fullName evidence="2">Uncharacterized protein</fullName>
    </submittedName>
</protein>
<keyword evidence="3" id="KW-1185">Reference proteome</keyword>
<evidence type="ECO:0000313" key="3">
    <source>
        <dbReference type="Proteomes" id="UP000006591"/>
    </source>
</evidence>
<dbReference type="Gramene" id="ONIVA10G08550.1">
    <property type="protein sequence ID" value="ONIVA10G08550.1"/>
    <property type="gene ID" value="ONIVA10G08550"/>
</dbReference>
<dbReference type="Proteomes" id="UP000006591">
    <property type="component" value="Chromosome 10"/>
</dbReference>
<dbReference type="EnsemblPlants" id="ONIVA10G08550.1">
    <property type="protein sequence ID" value="ONIVA10G08550.1"/>
    <property type="gene ID" value="ONIVA10G08550"/>
</dbReference>
<name>A0A0E0IRS9_ORYNI</name>